<reference evidence="1 2" key="1">
    <citation type="journal article" date="2022" name="New Phytol.">
        <title>Ecological generalism drives hyperdiversity of secondary metabolite gene clusters in xylarialean endophytes.</title>
        <authorList>
            <person name="Franco M.E.E."/>
            <person name="Wisecaver J.H."/>
            <person name="Arnold A.E."/>
            <person name="Ju Y.M."/>
            <person name="Slot J.C."/>
            <person name="Ahrendt S."/>
            <person name="Moore L.P."/>
            <person name="Eastman K.E."/>
            <person name="Scott K."/>
            <person name="Konkel Z."/>
            <person name="Mondo S.J."/>
            <person name="Kuo A."/>
            <person name="Hayes R.D."/>
            <person name="Haridas S."/>
            <person name="Andreopoulos B."/>
            <person name="Riley R."/>
            <person name="LaButti K."/>
            <person name="Pangilinan J."/>
            <person name="Lipzen A."/>
            <person name="Amirebrahimi M."/>
            <person name="Yan J."/>
            <person name="Adam C."/>
            <person name="Keymanesh K."/>
            <person name="Ng V."/>
            <person name="Louie K."/>
            <person name="Northen T."/>
            <person name="Drula E."/>
            <person name="Henrissat B."/>
            <person name="Hsieh H.M."/>
            <person name="Youens-Clark K."/>
            <person name="Lutzoni F."/>
            <person name="Miadlikowska J."/>
            <person name="Eastwood D.C."/>
            <person name="Hamelin R.C."/>
            <person name="Grigoriev I.V."/>
            <person name="U'Ren J.M."/>
        </authorList>
    </citation>
    <scope>NUCLEOTIDE SEQUENCE [LARGE SCALE GENOMIC DNA]</scope>
    <source>
        <strain evidence="1 2">CBS 119005</strain>
    </source>
</reference>
<accession>A0ACB9Z7I7</accession>
<keyword evidence="2" id="KW-1185">Reference proteome</keyword>
<dbReference type="Proteomes" id="UP001497700">
    <property type="component" value="Unassembled WGS sequence"/>
</dbReference>
<dbReference type="EMBL" id="MU393447">
    <property type="protein sequence ID" value="KAI4867432.1"/>
    <property type="molecule type" value="Genomic_DNA"/>
</dbReference>
<name>A0ACB9Z7I7_9PEZI</name>
<gene>
    <name evidence="1" type="ORF">F4820DRAFT_413610</name>
</gene>
<protein>
    <submittedName>
        <fullName evidence="1">Uncharacterized protein</fullName>
    </submittedName>
</protein>
<evidence type="ECO:0000313" key="1">
    <source>
        <dbReference type="EMBL" id="KAI4867432.1"/>
    </source>
</evidence>
<evidence type="ECO:0000313" key="2">
    <source>
        <dbReference type="Proteomes" id="UP001497700"/>
    </source>
</evidence>
<organism evidence="1 2">
    <name type="scientific">Hypoxylon rubiginosum</name>
    <dbReference type="NCBI Taxonomy" id="110542"/>
    <lineage>
        <taxon>Eukaryota</taxon>
        <taxon>Fungi</taxon>
        <taxon>Dikarya</taxon>
        <taxon>Ascomycota</taxon>
        <taxon>Pezizomycotina</taxon>
        <taxon>Sordariomycetes</taxon>
        <taxon>Xylariomycetidae</taxon>
        <taxon>Xylariales</taxon>
        <taxon>Hypoxylaceae</taxon>
        <taxon>Hypoxylon</taxon>
    </lineage>
</organism>
<sequence length="90" mass="9757">MSLEAYARDQVIDVFADSLKVVWIVAVAIAGASFFTVFIGREMGLRKELNTAYGLDEGEKRDGNMDQAVSNNKSILTSHGRASASTIDDT</sequence>
<comment type="caution">
    <text evidence="1">The sequence shown here is derived from an EMBL/GenBank/DDBJ whole genome shotgun (WGS) entry which is preliminary data.</text>
</comment>
<proteinExistence type="predicted"/>